<evidence type="ECO:0000313" key="3">
    <source>
        <dbReference type="Proteomes" id="UP001217500"/>
    </source>
</evidence>
<evidence type="ECO:0000313" key="2">
    <source>
        <dbReference type="EMBL" id="WCL53316.1"/>
    </source>
</evidence>
<accession>A0AAE9XQN3</accession>
<reference evidence="2" key="1">
    <citation type="submission" date="2023-01" db="EMBL/GenBank/DDBJ databases">
        <title>The genome sequence of Kordiimonadaceae bacterium 6D33.</title>
        <authorList>
            <person name="Liu Y."/>
        </authorList>
    </citation>
    <scope>NUCLEOTIDE SEQUENCE</scope>
    <source>
        <strain evidence="2">6D33</strain>
    </source>
</reference>
<gene>
    <name evidence="2" type="ORF">PH603_12290</name>
</gene>
<feature type="signal peptide" evidence="1">
    <location>
        <begin position="1"/>
        <end position="22"/>
    </location>
</feature>
<dbReference type="KEGG" id="gso:PH603_12290"/>
<dbReference type="Proteomes" id="UP001217500">
    <property type="component" value="Chromosome"/>
</dbReference>
<feature type="chain" id="PRO_5042067221" evidence="1">
    <location>
        <begin position="23"/>
        <end position="346"/>
    </location>
</feature>
<dbReference type="EMBL" id="CP116805">
    <property type="protein sequence ID" value="WCL53316.1"/>
    <property type="molecule type" value="Genomic_DNA"/>
</dbReference>
<dbReference type="AlphaFoldDB" id="A0AAE9XQN3"/>
<proteinExistence type="predicted"/>
<keyword evidence="3" id="KW-1185">Reference proteome</keyword>
<dbReference type="RefSeq" id="WP_289502828.1">
    <property type="nucleotide sequence ID" value="NZ_CP116805.1"/>
</dbReference>
<evidence type="ECO:0000256" key="1">
    <source>
        <dbReference type="SAM" id="SignalP"/>
    </source>
</evidence>
<name>A0AAE9XQN3_9PROT</name>
<keyword evidence="1" id="KW-0732">Signal</keyword>
<organism evidence="2 3">
    <name type="scientific">Gimibacter soli</name>
    <dbReference type="NCBI Taxonomy" id="3024400"/>
    <lineage>
        <taxon>Bacteria</taxon>
        <taxon>Pseudomonadati</taxon>
        <taxon>Pseudomonadota</taxon>
        <taxon>Alphaproteobacteria</taxon>
        <taxon>Kordiimonadales</taxon>
        <taxon>Temperatibacteraceae</taxon>
        <taxon>Gimibacter</taxon>
    </lineage>
</organism>
<sequence>MKTLKALVALGCAAFVGGHAFADPFKVSIEMMERFDLQSESSEALPGEKLFLQVHYYGGDMRPECRDAPEDQQPLECDLLTPLITYEVKEWTVNGIRNGNGDVGAISGLTDGRVTYIAPSEPPQRNPVAVTAKVRVGEQDVLVSTEITVRPPNKWEGYVTYNFEADYQENDPATNSVTNGKVKFFGAYEVDEVLSDSYGDDGTGVVFLAIAPREAEYEFNEKTRDDCERTSSMRGSFLKGLKMPPPNQTLNLTVGKEGLEFANVMPMPIEAEGEWHVRNCTNDKGLEGSGDAEAFVNVDMLIDSGFKARLNGGTYHGSLQEDRTLSIASKEFQGTLTMEWVFKRHN</sequence>
<protein>
    <submittedName>
        <fullName evidence="2">Uncharacterized protein</fullName>
    </submittedName>
</protein>